<evidence type="ECO:0000313" key="3">
    <source>
        <dbReference type="EMBL" id="RIH89210.1"/>
    </source>
</evidence>
<name>A0A399EZT9_9DEIN</name>
<protein>
    <submittedName>
        <fullName evidence="3">Flavin containing amine oxidoreductase</fullName>
    </submittedName>
</protein>
<gene>
    <name evidence="3" type="ORF">Mlute_00419</name>
</gene>
<sequence length="245" mass="26620">MERLEWGPWGVRAFTADGRVYPADRAVVALPLGVLKAEGVRFVPELPEEKRQAIERLGLTDAVKLFFRFDRPVFPPGIVELYAPGAALEECWSNPLGHSKGIEVLTALATGEKARALMALPEERALREALQALQQALGQPSLTPSKARLVHWRDDPYTLGAYSMARVGASEARQVLAKPVGNRLFFAGEHTAPNAWASTVHGAYASGKRAAHEAIRSAYREAPLGPRRGLRPSLPPPLPDGRPAA</sequence>
<evidence type="ECO:0000256" key="1">
    <source>
        <dbReference type="SAM" id="MobiDB-lite"/>
    </source>
</evidence>
<dbReference type="Gene3D" id="3.90.660.10">
    <property type="match status" value="1"/>
</dbReference>
<dbReference type="PANTHER" id="PTHR10742:SF410">
    <property type="entry name" value="LYSINE-SPECIFIC HISTONE DEMETHYLASE 2"/>
    <property type="match status" value="1"/>
</dbReference>
<dbReference type="SUPFAM" id="SSF54373">
    <property type="entry name" value="FAD-linked reductases, C-terminal domain"/>
    <property type="match status" value="1"/>
</dbReference>
<keyword evidence="4" id="KW-1185">Reference proteome</keyword>
<dbReference type="AlphaFoldDB" id="A0A399EZT9"/>
<dbReference type="InterPro" id="IPR002937">
    <property type="entry name" value="Amino_oxidase"/>
</dbReference>
<dbReference type="InterPro" id="IPR036188">
    <property type="entry name" value="FAD/NAD-bd_sf"/>
</dbReference>
<organism evidence="3 4">
    <name type="scientific">Meiothermus luteus</name>
    <dbReference type="NCBI Taxonomy" id="2026184"/>
    <lineage>
        <taxon>Bacteria</taxon>
        <taxon>Thermotogati</taxon>
        <taxon>Deinococcota</taxon>
        <taxon>Deinococci</taxon>
        <taxon>Thermales</taxon>
        <taxon>Thermaceae</taxon>
        <taxon>Meiothermus</taxon>
    </lineage>
</organism>
<dbReference type="Pfam" id="PF01593">
    <property type="entry name" value="Amino_oxidase"/>
    <property type="match status" value="1"/>
</dbReference>
<reference evidence="3 4" key="1">
    <citation type="submission" date="2018-08" db="EMBL/GenBank/DDBJ databases">
        <title>Meiothermus luteus KCTC 52599 genome sequencing project.</title>
        <authorList>
            <person name="Da Costa M.S."/>
            <person name="Albuquerque L."/>
            <person name="Raposo P."/>
            <person name="Froufe H.J.C."/>
            <person name="Barroso C.S."/>
            <person name="Egas C."/>
        </authorList>
    </citation>
    <scope>NUCLEOTIDE SEQUENCE [LARGE SCALE GENOMIC DNA]</scope>
    <source>
        <strain evidence="3 4">KCTC 52599</strain>
    </source>
</reference>
<dbReference type="Gene3D" id="3.50.50.60">
    <property type="entry name" value="FAD/NAD(P)-binding domain"/>
    <property type="match status" value="1"/>
</dbReference>
<feature type="region of interest" description="Disordered" evidence="1">
    <location>
        <begin position="220"/>
        <end position="245"/>
    </location>
</feature>
<evidence type="ECO:0000259" key="2">
    <source>
        <dbReference type="Pfam" id="PF01593"/>
    </source>
</evidence>
<feature type="domain" description="Amine oxidase" evidence="2">
    <location>
        <begin position="3"/>
        <end position="214"/>
    </location>
</feature>
<dbReference type="GO" id="GO:0016491">
    <property type="term" value="F:oxidoreductase activity"/>
    <property type="evidence" value="ECO:0007669"/>
    <property type="project" value="InterPro"/>
</dbReference>
<dbReference type="PANTHER" id="PTHR10742">
    <property type="entry name" value="FLAVIN MONOAMINE OXIDASE"/>
    <property type="match status" value="1"/>
</dbReference>
<feature type="compositionally biased region" description="Pro residues" evidence="1">
    <location>
        <begin position="233"/>
        <end position="245"/>
    </location>
</feature>
<dbReference type="EMBL" id="QWKZ01000007">
    <property type="protein sequence ID" value="RIH89210.1"/>
    <property type="molecule type" value="Genomic_DNA"/>
</dbReference>
<comment type="caution">
    <text evidence="3">The sequence shown here is derived from an EMBL/GenBank/DDBJ whole genome shotgun (WGS) entry which is preliminary data.</text>
</comment>
<evidence type="ECO:0000313" key="4">
    <source>
        <dbReference type="Proteomes" id="UP000265800"/>
    </source>
</evidence>
<proteinExistence type="predicted"/>
<dbReference type="InterPro" id="IPR050281">
    <property type="entry name" value="Flavin_monoamine_oxidase"/>
</dbReference>
<accession>A0A399EZT9</accession>
<dbReference type="SUPFAM" id="SSF51905">
    <property type="entry name" value="FAD/NAD(P)-binding domain"/>
    <property type="match status" value="1"/>
</dbReference>
<dbReference type="Proteomes" id="UP000265800">
    <property type="component" value="Unassembled WGS sequence"/>
</dbReference>